<sequence length="111" mass="12239">MLDLAREAGMAVMLDACIGRERYHSVTGSCSALERFAQACQRAACTTTDEARDRTTLEQWVSACEQGRSREVGRAIRAWLDESYAMGQTGDRHEAEMNETPLGIGWGKGSH</sequence>
<protein>
    <submittedName>
        <fullName evidence="2">Uncharacterized protein</fullName>
    </submittedName>
</protein>
<evidence type="ECO:0000313" key="3">
    <source>
        <dbReference type="Proteomes" id="UP000240638"/>
    </source>
</evidence>
<name>A0A2T3XKE9_9BURK</name>
<feature type="region of interest" description="Disordered" evidence="1">
    <location>
        <begin position="90"/>
        <end position="111"/>
    </location>
</feature>
<accession>A0A2T3XKE9</accession>
<dbReference type="EMBL" id="PYUC01000025">
    <property type="protein sequence ID" value="PTB17004.1"/>
    <property type="molecule type" value="Genomic_DNA"/>
</dbReference>
<evidence type="ECO:0000313" key="2">
    <source>
        <dbReference type="EMBL" id="PTB17004.1"/>
    </source>
</evidence>
<organism evidence="2 3">
    <name type="scientific">Trinickia symbiotica</name>
    <dbReference type="NCBI Taxonomy" id="863227"/>
    <lineage>
        <taxon>Bacteria</taxon>
        <taxon>Pseudomonadati</taxon>
        <taxon>Pseudomonadota</taxon>
        <taxon>Betaproteobacteria</taxon>
        <taxon>Burkholderiales</taxon>
        <taxon>Burkholderiaceae</taxon>
        <taxon>Trinickia</taxon>
    </lineage>
</organism>
<dbReference type="Proteomes" id="UP000240638">
    <property type="component" value="Unassembled WGS sequence"/>
</dbReference>
<evidence type="ECO:0000256" key="1">
    <source>
        <dbReference type="SAM" id="MobiDB-lite"/>
    </source>
</evidence>
<reference evidence="2 3" key="1">
    <citation type="submission" date="2018-03" db="EMBL/GenBank/DDBJ databases">
        <title>Whole genome analyses suggest that Burkholderia sensu lato contains two further novel genera in the rhizoxinica-symbiotica group Mycetohabitans gen. nov., and Trinickia gen. nov.: implications for the evolution of diazotrophy and nodulation in the Burkholderiaceae.</title>
        <authorList>
            <person name="Estrada De Los Santos P."/>
            <person name="Palmer M."/>
            <person name="Chavez-Ramirez B."/>
            <person name="Steenkamp E.T."/>
            <person name="Hirsch A.M."/>
            <person name="Manyaka P."/>
            <person name="Maluk M."/>
            <person name="Lafos M."/>
            <person name="Crook M."/>
            <person name="Gross E."/>
            <person name="Simon M.F."/>
            <person name="Bueno Dos Reis Junior F."/>
            <person name="Poole P.S."/>
            <person name="Venter S.N."/>
            <person name="James E.K."/>
        </authorList>
    </citation>
    <scope>NUCLEOTIDE SEQUENCE [LARGE SCALE GENOMIC DNA]</scope>
    <source>
        <strain evidence="2 3">JPY-366</strain>
    </source>
</reference>
<comment type="caution">
    <text evidence="2">The sequence shown here is derived from an EMBL/GenBank/DDBJ whole genome shotgun (WGS) entry which is preliminary data.</text>
</comment>
<dbReference type="AlphaFoldDB" id="A0A2T3XKE9"/>
<proteinExistence type="predicted"/>
<gene>
    <name evidence="2" type="ORF">C9I57_30340</name>
</gene>